<feature type="domain" description="AMP-dependent synthetase/ligase" evidence="3">
    <location>
        <begin position="17"/>
        <end position="381"/>
    </location>
</feature>
<sequence>MPSDETYVSQILEVISAEPEKVVLSWRDRTLTAAELTALVRSAAQALHRHAGGSGGSGGSGGAVVAILTVTNTAPTLVLRYAANLIGATVVHLHTTNAVDPADHLAAGAKLKILRETGATHLAVDAENLATARELRERLGTPLALVALGDLGPDVLDLTTGDPDALDPAGVEIGLDRPAVVTYTSGTTGEPKGIAFDFRTRNGFISAGLRMRWRSVYLACLPLSHSSGATADDSLASGGSVVLRDGFDPVDVLRSVERHRITRMLLSPPQLYLLMDRPEVGPTDLSSLQMVTYVGCPASPERLAEAVKVFGDVLIQVYATSEAGFVSMLSPTEHLDPRLRVTVGRPMPGWVRITDPDDHRDLPPGEIGEVCVRSPFTMSEYVAEPELTARTVRDGWVHTGDLGFVDNDGYLHLRGRIGEVIKTNGIKIHPVTVENALLAHPDVAQAAVYCVRDRDRVEYLHAAVVLREAGTADPDGLAEHIRATISPKHVPAQIRVRSALPLTGVGKPDKARLAAEASG</sequence>
<dbReference type="InterPro" id="IPR025110">
    <property type="entry name" value="AMP-bd_C"/>
</dbReference>
<evidence type="ECO:0000313" key="6">
    <source>
        <dbReference type="Proteomes" id="UP001432222"/>
    </source>
</evidence>
<dbReference type="Gene3D" id="3.40.50.12780">
    <property type="entry name" value="N-terminal domain of ligase-like"/>
    <property type="match status" value="1"/>
</dbReference>
<dbReference type="PANTHER" id="PTHR24096">
    <property type="entry name" value="LONG-CHAIN-FATTY-ACID--COA LIGASE"/>
    <property type="match status" value="1"/>
</dbReference>
<dbReference type="PANTHER" id="PTHR24096:SF149">
    <property type="entry name" value="AMP-BINDING DOMAIN-CONTAINING PROTEIN-RELATED"/>
    <property type="match status" value="1"/>
</dbReference>
<protein>
    <submittedName>
        <fullName evidence="5">AMP-binding protein</fullName>
    </submittedName>
</protein>
<evidence type="ECO:0000313" key="5">
    <source>
        <dbReference type="EMBL" id="WUQ88478.1"/>
    </source>
</evidence>
<dbReference type="Gene3D" id="3.30.300.30">
    <property type="match status" value="1"/>
</dbReference>
<feature type="domain" description="AMP-binding enzyme C-terminal" evidence="4">
    <location>
        <begin position="433"/>
        <end position="507"/>
    </location>
</feature>
<dbReference type="InterPro" id="IPR000873">
    <property type="entry name" value="AMP-dep_synth/lig_dom"/>
</dbReference>
<gene>
    <name evidence="5" type="ORF">OHA16_39090</name>
</gene>
<dbReference type="PROSITE" id="PS00455">
    <property type="entry name" value="AMP_BINDING"/>
    <property type="match status" value="1"/>
</dbReference>
<organism evidence="5 6">
    <name type="scientific">Kitasatospora purpeofusca</name>
    <dbReference type="NCBI Taxonomy" id="67352"/>
    <lineage>
        <taxon>Bacteria</taxon>
        <taxon>Bacillati</taxon>
        <taxon>Actinomycetota</taxon>
        <taxon>Actinomycetes</taxon>
        <taxon>Kitasatosporales</taxon>
        <taxon>Streptomycetaceae</taxon>
        <taxon>Kitasatospora</taxon>
    </lineage>
</organism>
<dbReference type="SUPFAM" id="SSF56801">
    <property type="entry name" value="Acetyl-CoA synthetase-like"/>
    <property type="match status" value="1"/>
</dbReference>
<keyword evidence="6" id="KW-1185">Reference proteome</keyword>
<dbReference type="InterPro" id="IPR045851">
    <property type="entry name" value="AMP-bd_C_sf"/>
</dbReference>
<reference evidence="5" key="1">
    <citation type="submission" date="2022-10" db="EMBL/GenBank/DDBJ databases">
        <title>The complete genomes of actinobacterial strains from the NBC collection.</title>
        <authorList>
            <person name="Joergensen T.S."/>
            <person name="Alvarez Arevalo M."/>
            <person name="Sterndorff E.B."/>
            <person name="Faurdal D."/>
            <person name="Vuksanovic O."/>
            <person name="Mourched A.-S."/>
            <person name="Charusanti P."/>
            <person name="Shaw S."/>
            <person name="Blin K."/>
            <person name="Weber T."/>
        </authorList>
    </citation>
    <scope>NUCLEOTIDE SEQUENCE</scope>
    <source>
        <strain evidence="5">NBC_00222</strain>
    </source>
</reference>
<accession>A0ABZ1UBM5</accession>
<name>A0ABZ1UBM5_9ACTN</name>
<dbReference type="RefSeq" id="WP_328959025.1">
    <property type="nucleotide sequence ID" value="NZ_CP108110.1"/>
</dbReference>
<proteinExistence type="inferred from homology"/>
<dbReference type="EMBL" id="CP108110">
    <property type="protein sequence ID" value="WUQ88478.1"/>
    <property type="molecule type" value="Genomic_DNA"/>
</dbReference>
<evidence type="ECO:0000256" key="2">
    <source>
        <dbReference type="ARBA" id="ARBA00022598"/>
    </source>
</evidence>
<dbReference type="InterPro" id="IPR042099">
    <property type="entry name" value="ANL_N_sf"/>
</dbReference>
<keyword evidence="2" id="KW-0436">Ligase</keyword>
<dbReference type="CDD" id="cd04433">
    <property type="entry name" value="AFD_class_I"/>
    <property type="match status" value="1"/>
</dbReference>
<comment type="similarity">
    <text evidence="1">Belongs to the ATP-dependent AMP-binding enzyme family.</text>
</comment>
<evidence type="ECO:0000259" key="4">
    <source>
        <dbReference type="Pfam" id="PF13193"/>
    </source>
</evidence>
<dbReference type="Proteomes" id="UP001432222">
    <property type="component" value="Chromosome"/>
</dbReference>
<evidence type="ECO:0000259" key="3">
    <source>
        <dbReference type="Pfam" id="PF00501"/>
    </source>
</evidence>
<dbReference type="Pfam" id="PF00501">
    <property type="entry name" value="AMP-binding"/>
    <property type="match status" value="1"/>
</dbReference>
<evidence type="ECO:0000256" key="1">
    <source>
        <dbReference type="ARBA" id="ARBA00006432"/>
    </source>
</evidence>
<dbReference type="InterPro" id="IPR020845">
    <property type="entry name" value="AMP-binding_CS"/>
</dbReference>
<dbReference type="Pfam" id="PF13193">
    <property type="entry name" value="AMP-binding_C"/>
    <property type="match status" value="1"/>
</dbReference>